<accession>A0A381XHQ2</accession>
<organism evidence="1">
    <name type="scientific">marine metagenome</name>
    <dbReference type="NCBI Taxonomy" id="408172"/>
    <lineage>
        <taxon>unclassified sequences</taxon>
        <taxon>metagenomes</taxon>
        <taxon>ecological metagenomes</taxon>
    </lineage>
</organism>
<protein>
    <submittedName>
        <fullName evidence="1">Uncharacterized protein</fullName>
    </submittedName>
</protein>
<dbReference type="EMBL" id="UINC01015189">
    <property type="protein sequence ID" value="SVA64140.1"/>
    <property type="molecule type" value="Genomic_DNA"/>
</dbReference>
<evidence type="ECO:0000313" key="1">
    <source>
        <dbReference type="EMBL" id="SVA64140.1"/>
    </source>
</evidence>
<gene>
    <name evidence="1" type="ORF">METZ01_LOCUS116994</name>
</gene>
<proteinExistence type="predicted"/>
<name>A0A381XHQ2_9ZZZZ</name>
<sequence length="38" mass="4220">MPRFPVVKAPGKFGSAVFGHKNRVSLSKRHGNVWKAEV</sequence>
<dbReference type="AlphaFoldDB" id="A0A381XHQ2"/>
<reference evidence="1" key="1">
    <citation type="submission" date="2018-05" db="EMBL/GenBank/DDBJ databases">
        <authorList>
            <person name="Lanie J.A."/>
            <person name="Ng W.-L."/>
            <person name="Kazmierczak K.M."/>
            <person name="Andrzejewski T.M."/>
            <person name="Davidsen T.M."/>
            <person name="Wayne K.J."/>
            <person name="Tettelin H."/>
            <person name="Glass J.I."/>
            <person name="Rusch D."/>
            <person name="Podicherti R."/>
            <person name="Tsui H.-C.T."/>
            <person name="Winkler M.E."/>
        </authorList>
    </citation>
    <scope>NUCLEOTIDE SEQUENCE</scope>
</reference>